<evidence type="ECO:0000256" key="3">
    <source>
        <dbReference type="ARBA" id="ARBA00023125"/>
    </source>
</evidence>
<dbReference type="SUPFAM" id="SSF116734">
    <property type="entry name" value="DNA methylase specificity domain"/>
    <property type="match status" value="1"/>
</dbReference>
<dbReference type="REBASE" id="298436">
    <property type="entry name" value="S3.Mne10166ORF893P"/>
</dbReference>
<dbReference type="Gene3D" id="3.90.220.20">
    <property type="entry name" value="DNA methylase specificity domains"/>
    <property type="match status" value="1"/>
</dbReference>
<dbReference type="KEGG" id="mnu:NCTC10166_00756"/>
<evidence type="ECO:0000259" key="4">
    <source>
        <dbReference type="Pfam" id="PF01420"/>
    </source>
</evidence>
<evidence type="ECO:0000256" key="2">
    <source>
        <dbReference type="ARBA" id="ARBA00022747"/>
    </source>
</evidence>
<feature type="domain" description="Type I restriction modification DNA specificity" evidence="4">
    <location>
        <begin position="4"/>
        <end position="95"/>
    </location>
</feature>
<proteinExistence type="inferred from homology"/>
<dbReference type="InterPro" id="IPR000055">
    <property type="entry name" value="Restrct_endonuc_typeI_TRD"/>
</dbReference>
<keyword evidence="2" id="KW-0680">Restriction system</keyword>
<organism evidence="5 7">
    <name type="scientific">Mesomycoplasma neurolyticum</name>
    <dbReference type="NCBI Taxonomy" id="2120"/>
    <lineage>
        <taxon>Bacteria</taxon>
        <taxon>Bacillati</taxon>
        <taxon>Mycoplasmatota</taxon>
        <taxon>Mycoplasmoidales</taxon>
        <taxon>Metamycoplasmataceae</taxon>
        <taxon>Mesomycoplasma</taxon>
    </lineage>
</organism>
<evidence type="ECO:0000313" key="6">
    <source>
        <dbReference type="EMBL" id="VEU59910.1"/>
    </source>
</evidence>
<dbReference type="Proteomes" id="UP000289440">
    <property type="component" value="Chromosome"/>
</dbReference>
<geneLocation type="plasmid" evidence="6">
    <name>4</name>
</geneLocation>
<dbReference type="AlphaFoldDB" id="A0A449A687"/>
<dbReference type="GO" id="GO:0009307">
    <property type="term" value="P:DNA restriction-modification system"/>
    <property type="evidence" value="ECO:0007669"/>
    <property type="project" value="UniProtKB-KW"/>
</dbReference>
<reference evidence="5 7" key="1">
    <citation type="submission" date="2019-01" db="EMBL/GenBank/DDBJ databases">
        <authorList>
            <consortium name="Pathogen Informatics"/>
        </authorList>
    </citation>
    <scope>NUCLEOTIDE SEQUENCE [LARGE SCALE GENOMIC DNA]</scope>
    <source>
        <strain evidence="5 7">NCTC10166</strain>
        <plasmid evidence="7">4</plasmid>
    </source>
</reference>
<dbReference type="GO" id="GO:0003677">
    <property type="term" value="F:DNA binding"/>
    <property type="evidence" value="ECO:0007669"/>
    <property type="project" value="UniProtKB-KW"/>
</dbReference>
<accession>A0A449A687</accession>
<keyword evidence="7" id="KW-1185">Reference proteome</keyword>
<name>A0A449A687_9BACT</name>
<dbReference type="REBASE" id="298401">
    <property type="entry name" value="S3.Mne10166ORF752P"/>
</dbReference>
<dbReference type="RefSeq" id="WP_165001349.1">
    <property type="nucleotide sequence ID" value="NZ_LR214951.1"/>
</dbReference>
<keyword evidence="6" id="KW-0614">Plasmid</keyword>
<keyword evidence="3" id="KW-0238">DNA-binding</keyword>
<sequence>MNKIVKFLKGKNIKQNETLENGEFNVYSSKTKNNGIFGKLNTFIFDNEYILITSHGPYAGTVIYVNEKFSTTSNSFVLKLDNNIVDTKFLFYLLKMSN</sequence>
<dbReference type="KEGG" id="mnu:NCTC10166_00897"/>
<comment type="similarity">
    <text evidence="1">Belongs to the type-I restriction system S methylase family.</text>
</comment>
<evidence type="ECO:0000313" key="7">
    <source>
        <dbReference type="Proteomes" id="UP000289440"/>
    </source>
</evidence>
<dbReference type="EMBL" id="LR214951">
    <property type="protein sequence ID" value="VEU59771.1"/>
    <property type="molecule type" value="Genomic_DNA"/>
</dbReference>
<protein>
    <submittedName>
        <fullName evidence="5">Restriction modification enzyme subunit S2B</fullName>
    </submittedName>
</protein>
<dbReference type="InterPro" id="IPR044946">
    <property type="entry name" value="Restrct_endonuc_typeI_TRD_sf"/>
</dbReference>
<dbReference type="Pfam" id="PF01420">
    <property type="entry name" value="Methylase_S"/>
    <property type="match status" value="1"/>
</dbReference>
<dbReference type="EMBL" id="LR214954">
    <property type="protein sequence ID" value="VEU59910.1"/>
    <property type="molecule type" value="Genomic_DNA"/>
</dbReference>
<gene>
    <name evidence="5" type="ORF">NCTC10166_00756</name>
    <name evidence="6" type="ORF">NCTC10166_00897</name>
</gene>
<evidence type="ECO:0000256" key="1">
    <source>
        <dbReference type="ARBA" id="ARBA00010923"/>
    </source>
</evidence>
<dbReference type="Proteomes" id="UP000289440">
    <property type="component" value="Plasmid 4"/>
</dbReference>
<evidence type="ECO:0000313" key="5">
    <source>
        <dbReference type="EMBL" id="VEU59771.1"/>
    </source>
</evidence>